<protein>
    <submittedName>
        <fullName evidence="2">Uncharacterized protein</fullName>
    </submittedName>
</protein>
<accession>A0A0C3CE85</accession>
<feature type="compositionally biased region" description="Basic and acidic residues" evidence="1">
    <location>
        <begin position="1374"/>
        <end position="1389"/>
    </location>
</feature>
<dbReference type="InParanoid" id="A0A0C3CE85"/>
<sequence>MPAPIPPVETPVSFSFDNGEIQFTTVIDPDTKQHLVTCDLCSQVIKLGIRGSIHPISQHRDSVNCKRRAFNEAKLNAKNRNLAGDGSADDQKLVNTSFVSLLTKSTTAETWPCPGINVPWAPGSIWATYPYHRHAIDTIGWKPVSFVEKTNIIVIRADNCIGSSASKQVSCKPCESLPQSLKFRDFIDRAKKAPEFTNWDYLNSQQLKALLKKLSSMCHDLQIKLSNARCHAATAGRRIADHKRILMLLSSNDIAGLRRLLAAALRRGANAHAICGLLDCFTKRDLDIALLVKSIGGPRLLYALQQSQGFASWRTVGRHHKIPRLLPSIGIPSVNEINSNITSFFDPSAKPPPTPAPNGLLPGNIVMVDGIALETRCRYCPKRDSILGLCHEHSHNVDTKVVSLESVEKVRTALFESQDDATKVCFGSDATVVCLGPYAQNDHYNAVPIIASPSCKHEKGVDLARWLETVLDAWKTHPSGEIINGPIWALGTDGDASYRLAKQTICVYKQIDKSTPLGSLLSSLLGLNCFTSKDGVTGTCDPKHIFKRFATLLRSTAGFMVNDANIRPIDIVDQLALLPNMSVAKAHQLLDPSDKQNVPKAVTLVQNLLQLKDLPASPNPTVNRRRHAIVFVAEMMGYFTKPFITVNMTLSEQVRSLATYAFLAAAVQIKHGTACLTGPLYADSQATVKNIIFTIARMQMMDSSLSLYILLEGTDRLEGLFGDCRTQDHARNFDIEQLAGKLSVATLINAAMERNPDLDRGHRWLSLKGAMGVDHVNPRSWIGNVCVGDVNLNVEWKQGQTDAGQILQKFFSKSGVNFARVFSKSGCDLLRPLGEYVGVTATTDDARSEKEDPVPLFVTENTSESVPLVVHPGTTPKEPSMHTFNSTQEADTDDSADVPLGMDFDDFLPDTVKGIEESVEPEAFSKTLIVDGKVFLKSSVVASLSSNRSKKVTIRTLRVRGIALEDLRNSRSNELDPENMEDGDYMKNGDLAATLVRSGNRICMAVLEVTGFHFLKEKVARTIATLDDLENPDNQIKISGQIVDLHNSSPSSWEWTKNYLSLNNNSQDKKLTHRQYVLEIPSCLAHPLAASVAAKPTSGSSQDTSYPTWKLASTDLDAVLNSLWESLEPETEKIMGNVELLLTVNNSNSLPYHDCSNNEALFVENLPECLIPRQKLVSTDNISCFLCGEGMNLKKMRNHVGSHILHALRNTEDPKVCHLASVGENPCGFCGQDNCFTQLKLKKPTGWSITSNCPYHYSGMQYKKAAEFSKSIPCTNVPIHCPLCSTAVSGDPPTIWKYNALYHLISEHSSGSTPPSIPGQLLVQIFITKEEEKALGILEHKTIDWRRQNNIPDSDGIELGQTRKRSDTVSTAHSDSHDQKRNRLQEIQE</sequence>
<dbReference type="HOGENOM" id="CLU_002907_0_0_1"/>
<evidence type="ECO:0000313" key="3">
    <source>
        <dbReference type="Proteomes" id="UP000054166"/>
    </source>
</evidence>
<reference evidence="2 3" key="1">
    <citation type="submission" date="2014-04" db="EMBL/GenBank/DDBJ databases">
        <authorList>
            <consortium name="DOE Joint Genome Institute"/>
            <person name="Kuo A."/>
            <person name="Tarkka M."/>
            <person name="Buscot F."/>
            <person name="Kohler A."/>
            <person name="Nagy L.G."/>
            <person name="Floudas D."/>
            <person name="Copeland A."/>
            <person name="Barry K.W."/>
            <person name="Cichocki N."/>
            <person name="Veneault-Fourrey C."/>
            <person name="LaButti K."/>
            <person name="Lindquist E.A."/>
            <person name="Lipzen A."/>
            <person name="Lundell T."/>
            <person name="Morin E."/>
            <person name="Murat C."/>
            <person name="Sun H."/>
            <person name="Tunlid A."/>
            <person name="Henrissat B."/>
            <person name="Grigoriev I.V."/>
            <person name="Hibbett D.S."/>
            <person name="Martin F."/>
            <person name="Nordberg H.P."/>
            <person name="Cantor M.N."/>
            <person name="Hua S.X."/>
        </authorList>
    </citation>
    <scope>NUCLEOTIDE SEQUENCE [LARGE SCALE GENOMIC DNA]</scope>
    <source>
        <strain evidence="2 3">F 1598</strain>
    </source>
</reference>
<evidence type="ECO:0000256" key="1">
    <source>
        <dbReference type="SAM" id="MobiDB-lite"/>
    </source>
</evidence>
<keyword evidence="3" id="KW-1185">Reference proteome</keyword>
<name>A0A0C3CE85_PILCF</name>
<proteinExistence type="predicted"/>
<reference evidence="3" key="2">
    <citation type="submission" date="2015-01" db="EMBL/GenBank/DDBJ databases">
        <title>Evolutionary Origins and Diversification of the Mycorrhizal Mutualists.</title>
        <authorList>
            <consortium name="DOE Joint Genome Institute"/>
            <consortium name="Mycorrhizal Genomics Consortium"/>
            <person name="Kohler A."/>
            <person name="Kuo A."/>
            <person name="Nagy L.G."/>
            <person name="Floudas D."/>
            <person name="Copeland A."/>
            <person name="Barry K.W."/>
            <person name="Cichocki N."/>
            <person name="Veneault-Fourrey C."/>
            <person name="LaButti K."/>
            <person name="Lindquist E.A."/>
            <person name="Lipzen A."/>
            <person name="Lundell T."/>
            <person name="Morin E."/>
            <person name="Murat C."/>
            <person name="Riley R."/>
            <person name="Ohm R."/>
            <person name="Sun H."/>
            <person name="Tunlid A."/>
            <person name="Henrissat B."/>
            <person name="Grigoriev I.V."/>
            <person name="Hibbett D.S."/>
            <person name="Martin F."/>
        </authorList>
    </citation>
    <scope>NUCLEOTIDE SEQUENCE [LARGE SCALE GENOMIC DNA]</scope>
    <source>
        <strain evidence="3">F 1598</strain>
    </source>
</reference>
<dbReference type="OrthoDB" id="2691851at2759"/>
<feature type="region of interest" description="Disordered" evidence="1">
    <location>
        <begin position="1349"/>
        <end position="1389"/>
    </location>
</feature>
<feature type="region of interest" description="Disordered" evidence="1">
    <location>
        <begin position="867"/>
        <end position="892"/>
    </location>
</feature>
<organism evidence="2 3">
    <name type="scientific">Piloderma croceum (strain F 1598)</name>
    <dbReference type="NCBI Taxonomy" id="765440"/>
    <lineage>
        <taxon>Eukaryota</taxon>
        <taxon>Fungi</taxon>
        <taxon>Dikarya</taxon>
        <taxon>Basidiomycota</taxon>
        <taxon>Agaricomycotina</taxon>
        <taxon>Agaricomycetes</taxon>
        <taxon>Agaricomycetidae</taxon>
        <taxon>Atheliales</taxon>
        <taxon>Atheliaceae</taxon>
        <taxon>Piloderma</taxon>
    </lineage>
</organism>
<dbReference type="Proteomes" id="UP000054166">
    <property type="component" value="Unassembled WGS sequence"/>
</dbReference>
<dbReference type="EMBL" id="KN832978">
    <property type="protein sequence ID" value="KIM88032.1"/>
    <property type="molecule type" value="Genomic_DNA"/>
</dbReference>
<gene>
    <name evidence="2" type="ORF">PILCRDRAFT_3731</name>
</gene>
<evidence type="ECO:0000313" key="2">
    <source>
        <dbReference type="EMBL" id="KIM88032.1"/>
    </source>
</evidence>